<gene>
    <name evidence="1" type="ORF">ACFQ2V_13945</name>
</gene>
<evidence type="ECO:0000313" key="1">
    <source>
        <dbReference type="EMBL" id="MFD1055412.1"/>
    </source>
</evidence>
<accession>A0ABW3MXH9</accession>
<comment type="caution">
    <text evidence="1">The sequence shown here is derived from an EMBL/GenBank/DDBJ whole genome shotgun (WGS) entry which is preliminary data.</text>
</comment>
<organism evidence="1 2">
    <name type="scientific">Terrabacter terrigena</name>
    <dbReference type="NCBI Taxonomy" id="574718"/>
    <lineage>
        <taxon>Bacteria</taxon>
        <taxon>Bacillati</taxon>
        <taxon>Actinomycetota</taxon>
        <taxon>Actinomycetes</taxon>
        <taxon>Micrococcales</taxon>
        <taxon>Intrasporangiaceae</taxon>
        <taxon>Terrabacter</taxon>
    </lineage>
</organism>
<reference evidence="2" key="1">
    <citation type="journal article" date="2019" name="Int. J. Syst. Evol. Microbiol.">
        <title>The Global Catalogue of Microorganisms (GCM) 10K type strain sequencing project: providing services to taxonomists for standard genome sequencing and annotation.</title>
        <authorList>
            <consortium name="The Broad Institute Genomics Platform"/>
            <consortium name="The Broad Institute Genome Sequencing Center for Infectious Disease"/>
            <person name="Wu L."/>
            <person name="Ma J."/>
        </authorList>
    </citation>
    <scope>NUCLEOTIDE SEQUENCE [LARGE SCALE GENOMIC DNA]</scope>
    <source>
        <strain evidence="2">CCUG 57508</strain>
    </source>
</reference>
<evidence type="ECO:0000313" key="2">
    <source>
        <dbReference type="Proteomes" id="UP001597046"/>
    </source>
</evidence>
<protein>
    <submittedName>
        <fullName evidence="1">Uncharacterized protein</fullName>
    </submittedName>
</protein>
<dbReference type="RefSeq" id="WP_386053438.1">
    <property type="nucleotide sequence ID" value="NZ_JBHTKH010000009.1"/>
</dbReference>
<dbReference type="EMBL" id="JBHTKH010000009">
    <property type="protein sequence ID" value="MFD1055412.1"/>
    <property type="molecule type" value="Genomic_DNA"/>
</dbReference>
<sequence>MPKTPPTRLSDDGRDYECALDGAKIPDGALVHGQWSRGKLVGVKVTNGDGDVLHECGDPVTGDGRG</sequence>
<proteinExistence type="predicted"/>
<keyword evidence="2" id="KW-1185">Reference proteome</keyword>
<dbReference type="Proteomes" id="UP001597046">
    <property type="component" value="Unassembled WGS sequence"/>
</dbReference>
<name>A0ABW3MXH9_9MICO</name>